<dbReference type="InterPro" id="IPR023299">
    <property type="entry name" value="ATPase_P-typ_cyto_dom_N"/>
</dbReference>
<dbReference type="GO" id="GO:0005886">
    <property type="term" value="C:plasma membrane"/>
    <property type="evidence" value="ECO:0007669"/>
    <property type="project" value="UniProtKB-SubCell"/>
</dbReference>
<keyword evidence="9" id="KW-1278">Translocase</keyword>
<evidence type="ECO:0000256" key="7">
    <source>
        <dbReference type="ARBA" id="ARBA00022840"/>
    </source>
</evidence>
<dbReference type="SUPFAM" id="SSF81665">
    <property type="entry name" value="Calcium ATPase, transmembrane domain M"/>
    <property type="match status" value="1"/>
</dbReference>
<dbReference type="Gene3D" id="2.70.150.10">
    <property type="entry name" value="Calcium-transporting ATPase, cytoplasmic transduction domain A"/>
    <property type="match status" value="1"/>
</dbReference>
<dbReference type="EMBL" id="FQWO01000008">
    <property type="protein sequence ID" value="SHH14113.1"/>
    <property type="molecule type" value="Genomic_DNA"/>
</dbReference>
<dbReference type="Proteomes" id="UP000237771">
    <property type="component" value="Unassembled WGS sequence"/>
</dbReference>
<evidence type="ECO:0000313" key="14">
    <source>
        <dbReference type="EMBL" id="PRZ20093.1"/>
    </source>
</evidence>
<dbReference type="InterPro" id="IPR050510">
    <property type="entry name" value="Cation_transp_ATPase_P-type"/>
</dbReference>
<feature type="transmembrane region" description="Helical" evidence="12">
    <location>
        <begin position="266"/>
        <end position="294"/>
    </location>
</feature>
<dbReference type="Pfam" id="PF00690">
    <property type="entry name" value="Cation_ATPase_N"/>
    <property type="match status" value="1"/>
</dbReference>
<dbReference type="FunFam" id="2.70.150.10:FF:000160">
    <property type="entry name" value="Sarcoplasmic/endoplasmic reticulum calcium ATPase 1"/>
    <property type="match status" value="1"/>
</dbReference>
<dbReference type="Pfam" id="PF00689">
    <property type="entry name" value="Cation_ATPase_C"/>
    <property type="match status" value="1"/>
</dbReference>
<dbReference type="Gene3D" id="3.40.1110.10">
    <property type="entry name" value="Calcium-transporting ATPase, cytoplasmic domain N"/>
    <property type="match status" value="1"/>
</dbReference>
<protein>
    <submittedName>
        <fullName evidence="15">Ca2+-transporting ATPase</fullName>
    </submittedName>
</protein>
<gene>
    <name evidence="14" type="ORF">BC624_11353</name>
    <name evidence="15" type="ORF">SAMN05443373_10822</name>
</gene>
<keyword evidence="17" id="KW-1185">Reference proteome</keyword>
<evidence type="ECO:0000256" key="9">
    <source>
        <dbReference type="ARBA" id="ARBA00022967"/>
    </source>
</evidence>
<evidence type="ECO:0000256" key="12">
    <source>
        <dbReference type="SAM" id="Phobius"/>
    </source>
</evidence>
<comment type="subcellular location">
    <subcellularLocation>
        <location evidence="1">Cell membrane</location>
        <topology evidence="1">Multi-pass membrane protein</topology>
    </subcellularLocation>
</comment>
<keyword evidence="6" id="KW-0547">Nucleotide-binding</keyword>
<feature type="transmembrane region" description="Helical" evidence="12">
    <location>
        <begin position="79"/>
        <end position="100"/>
    </location>
</feature>
<evidence type="ECO:0000256" key="2">
    <source>
        <dbReference type="ARBA" id="ARBA00005675"/>
    </source>
</evidence>
<dbReference type="InterPro" id="IPR023214">
    <property type="entry name" value="HAD_sf"/>
</dbReference>
<evidence type="ECO:0000313" key="15">
    <source>
        <dbReference type="EMBL" id="SHH14113.1"/>
    </source>
</evidence>
<evidence type="ECO:0000256" key="11">
    <source>
        <dbReference type="ARBA" id="ARBA00023136"/>
    </source>
</evidence>
<evidence type="ECO:0000256" key="6">
    <source>
        <dbReference type="ARBA" id="ARBA00022741"/>
    </source>
</evidence>
<dbReference type="GO" id="GO:0005391">
    <property type="term" value="F:P-type sodium:potassium-exchanging transporter activity"/>
    <property type="evidence" value="ECO:0007669"/>
    <property type="project" value="TreeGrafter"/>
</dbReference>
<dbReference type="InterPro" id="IPR059000">
    <property type="entry name" value="ATPase_P-type_domA"/>
</dbReference>
<evidence type="ECO:0000259" key="13">
    <source>
        <dbReference type="SMART" id="SM00831"/>
    </source>
</evidence>
<dbReference type="Proteomes" id="UP000184384">
    <property type="component" value="Unassembled WGS sequence"/>
</dbReference>
<dbReference type="InterPro" id="IPR004014">
    <property type="entry name" value="ATPase_P-typ_cation-transptr_N"/>
</dbReference>
<dbReference type="SUPFAM" id="SSF56784">
    <property type="entry name" value="HAD-like"/>
    <property type="match status" value="1"/>
</dbReference>
<keyword evidence="11 12" id="KW-0472">Membrane</keyword>
<dbReference type="PRINTS" id="PR00119">
    <property type="entry name" value="CATATPASE"/>
</dbReference>
<dbReference type="STRING" id="280093.SAMN05443373_10822"/>
<dbReference type="InterPro" id="IPR036412">
    <property type="entry name" value="HAD-like_sf"/>
</dbReference>
<dbReference type="NCBIfam" id="TIGR01494">
    <property type="entry name" value="ATPase_P-type"/>
    <property type="match status" value="3"/>
</dbReference>
<dbReference type="SMART" id="SM00831">
    <property type="entry name" value="Cation_ATPase_N"/>
    <property type="match status" value="1"/>
</dbReference>
<feature type="transmembrane region" description="Helical" evidence="12">
    <location>
        <begin position="51"/>
        <end position="73"/>
    </location>
</feature>
<dbReference type="PANTHER" id="PTHR43294:SF21">
    <property type="entry name" value="CATION TRANSPORTING ATPASE"/>
    <property type="match status" value="1"/>
</dbReference>
<dbReference type="SFLD" id="SFLDF00027">
    <property type="entry name" value="p-type_atpase"/>
    <property type="match status" value="1"/>
</dbReference>
<evidence type="ECO:0000256" key="5">
    <source>
        <dbReference type="ARBA" id="ARBA00022692"/>
    </source>
</evidence>
<dbReference type="GO" id="GO:0030007">
    <property type="term" value="P:intracellular potassium ion homeostasis"/>
    <property type="evidence" value="ECO:0007669"/>
    <property type="project" value="TreeGrafter"/>
</dbReference>
<sequence length="857" mass="93846">MNWHLLPLSEIERLLNTSPSGIDSVTASQLLAEHGKNQLEKKKRKTILQMLLQQLLDFMILILVAAAIISGILGDIIDTIIILAIIVINTAVGVIQEYRAQKAMEALKKMASGIAQVVREGTKLALPFSELVPGDLLFLEVGNIIPADIRFFETQQIKVDESVLTGESHNVQKHPEELPQGDYVLGDRINMGYKGTHVTSGSGLAYVVATGMSTELGRIARMIQTEEAATPLQKRLTVFGKQLSVGILIVCALIFGIGIWRGETVLSMLLTSISLAVAAIPEALAALVTIALAFGAKRLVKSNVLIRKLAAVESLGSVGYICTDKTGTLTLNKMTVEEIFETSDETANLVFGGQNALLAAMALNNDTSIDSNGKWLGDSTELALARYAFDKNYKRADLELDYPRVAELPFDSTRKCMSTLHKCDKGVLLITKGAVEELLGKLNDEQKTAKAEFEFKANEMAAKGYRVLGYAVKRLADVPDNLASGEIESALTLIGFTAMIDPPREEAKQAVAQCKEAGIITVMITGDHKLTAMAIAKRLGILESEEDLVLSGPELNQLKLEEFEDIVERVRVYARVNPEQKLKIITALQDKNHFVAMTGDGVNDAPALKNANIGIAMGINGTEVSKEASQMILLDDNFSTIVVAIKQGRRIFDNILKFIKYIMTGNSGELWAIFLAPFLGLPMPLLPIQILWINLVSDSLPGLALGSESADAHIMKRPPRSPGQNIFSRAMVIHILWVGFLIGLITLGIQAWAIENEKDHWQTMAFSVLCFAQLAHAMAIRSERESIFRIGLFSNKYMIIALSIAIALQLMVIYSPFFNVIFKTQALTVNELALTIAVSGTVFFAVEIEKWIKRKWG</sequence>
<dbReference type="Gene3D" id="3.40.50.1000">
    <property type="entry name" value="HAD superfamily/HAD-like"/>
    <property type="match status" value="1"/>
</dbReference>
<evidence type="ECO:0000313" key="17">
    <source>
        <dbReference type="Proteomes" id="UP000237771"/>
    </source>
</evidence>
<dbReference type="InterPro" id="IPR001757">
    <property type="entry name" value="P_typ_ATPase"/>
</dbReference>
<dbReference type="InterPro" id="IPR006068">
    <property type="entry name" value="ATPase_P-typ_cation-transptr_C"/>
</dbReference>
<evidence type="ECO:0000313" key="16">
    <source>
        <dbReference type="Proteomes" id="UP000184384"/>
    </source>
</evidence>
<feature type="transmembrane region" description="Helical" evidence="12">
    <location>
        <begin position="726"/>
        <end position="754"/>
    </location>
</feature>
<feature type="transmembrane region" description="Helical" evidence="12">
    <location>
        <begin position="243"/>
        <end position="260"/>
    </location>
</feature>
<keyword evidence="5 12" id="KW-0812">Transmembrane</keyword>
<evidence type="ECO:0000256" key="3">
    <source>
        <dbReference type="ARBA" id="ARBA00022475"/>
    </source>
</evidence>
<keyword evidence="10 12" id="KW-1133">Transmembrane helix</keyword>
<dbReference type="SFLD" id="SFLDS00003">
    <property type="entry name" value="Haloacid_Dehalogenase"/>
    <property type="match status" value="1"/>
</dbReference>
<reference evidence="14 17" key="3">
    <citation type="submission" date="2018-03" db="EMBL/GenBank/DDBJ databases">
        <title>Genomic Encyclopedia of Archaeal and Bacterial Type Strains, Phase II (KMG-II): from individual species to whole genera.</title>
        <authorList>
            <person name="Goeker M."/>
        </authorList>
    </citation>
    <scope>NUCLEOTIDE SEQUENCE [LARGE SCALE GENOMIC DNA]</scope>
    <source>
        <strain evidence="14 17">DSM 17797</strain>
    </source>
</reference>
<dbReference type="PRINTS" id="PR00120">
    <property type="entry name" value="HATPASE"/>
</dbReference>
<evidence type="ECO:0000256" key="8">
    <source>
        <dbReference type="ARBA" id="ARBA00022842"/>
    </source>
</evidence>
<keyword evidence="4" id="KW-0597">Phosphoprotein</keyword>
<dbReference type="AlphaFoldDB" id="A0A1M5QKH5"/>
<dbReference type="GO" id="GO:1990573">
    <property type="term" value="P:potassium ion import across plasma membrane"/>
    <property type="evidence" value="ECO:0007669"/>
    <property type="project" value="TreeGrafter"/>
</dbReference>
<dbReference type="GO" id="GO:0006883">
    <property type="term" value="P:intracellular sodium ion homeostasis"/>
    <property type="evidence" value="ECO:0007669"/>
    <property type="project" value="TreeGrafter"/>
</dbReference>
<keyword evidence="3" id="KW-1003">Cell membrane</keyword>
<feature type="transmembrane region" description="Helical" evidence="12">
    <location>
        <begin position="827"/>
        <end position="846"/>
    </location>
</feature>
<evidence type="ECO:0000256" key="1">
    <source>
        <dbReference type="ARBA" id="ARBA00004651"/>
    </source>
</evidence>
<keyword evidence="8" id="KW-0460">Magnesium</keyword>
<reference evidence="16" key="1">
    <citation type="submission" date="2016-11" db="EMBL/GenBank/DDBJ databases">
        <authorList>
            <person name="Varghese N."/>
            <person name="Submissions S."/>
        </authorList>
    </citation>
    <scope>NUCLEOTIDE SEQUENCE [LARGE SCALE GENOMIC DNA]</scope>
    <source>
        <strain evidence="16">DSM 19729</strain>
    </source>
</reference>
<proteinExistence type="inferred from homology"/>
<dbReference type="InterPro" id="IPR023298">
    <property type="entry name" value="ATPase_P-typ_TM_dom_sf"/>
</dbReference>
<feature type="transmembrane region" description="Helical" evidence="12">
    <location>
        <begin position="799"/>
        <end position="821"/>
    </location>
</feature>
<evidence type="ECO:0000256" key="10">
    <source>
        <dbReference type="ARBA" id="ARBA00022989"/>
    </source>
</evidence>
<dbReference type="Pfam" id="PF00122">
    <property type="entry name" value="E1-E2_ATPase"/>
    <property type="match status" value="1"/>
</dbReference>
<comment type="similarity">
    <text evidence="2">Belongs to the cation transport ATPase (P-type) (TC 3.A.3) family. Type IIA subfamily.</text>
</comment>
<dbReference type="GO" id="GO:0036376">
    <property type="term" value="P:sodium ion export across plasma membrane"/>
    <property type="evidence" value="ECO:0007669"/>
    <property type="project" value="TreeGrafter"/>
</dbReference>
<dbReference type="EMBL" id="PVUB01000013">
    <property type="protein sequence ID" value="PRZ20093.1"/>
    <property type="molecule type" value="Genomic_DNA"/>
</dbReference>
<dbReference type="InterPro" id="IPR044492">
    <property type="entry name" value="P_typ_ATPase_HD_dom"/>
</dbReference>
<dbReference type="GO" id="GO:0016887">
    <property type="term" value="F:ATP hydrolysis activity"/>
    <property type="evidence" value="ECO:0007669"/>
    <property type="project" value="InterPro"/>
</dbReference>
<keyword evidence="7" id="KW-0067">ATP-binding</keyword>
<dbReference type="GO" id="GO:0005524">
    <property type="term" value="F:ATP binding"/>
    <property type="evidence" value="ECO:0007669"/>
    <property type="project" value="UniProtKB-KW"/>
</dbReference>
<organism evidence="15 16">
    <name type="scientific">Flavobacterium granuli</name>
    <dbReference type="NCBI Taxonomy" id="280093"/>
    <lineage>
        <taxon>Bacteria</taxon>
        <taxon>Pseudomonadati</taxon>
        <taxon>Bacteroidota</taxon>
        <taxon>Flavobacteriia</taxon>
        <taxon>Flavobacteriales</taxon>
        <taxon>Flavobacteriaceae</taxon>
        <taxon>Flavobacterium</taxon>
    </lineage>
</organism>
<dbReference type="OrthoDB" id="1521937at2"/>
<evidence type="ECO:0000256" key="4">
    <source>
        <dbReference type="ARBA" id="ARBA00022553"/>
    </source>
</evidence>
<dbReference type="FunFam" id="3.40.50.1000:FF:000028">
    <property type="entry name" value="Calcium-transporting P-type ATPase, putative"/>
    <property type="match status" value="1"/>
</dbReference>
<accession>A0A1M5QKH5</accession>
<dbReference type="Gene3D" id="1.20.1110.10">
    <property type="entry name" value="Calcium-transporting ATPase, transmembrane domain"/>
    <property type="match status" value="1"/>
</dbReference>
<feature type="domain" description="Cation-transporting P-type ATPase N-terminal" evidence="13">
    <location>
        <begin position="2"/>
        <end position="75"/>
    </location>
</feature>
<dbReference type="RefSeq" id="WP_072944294.1">
    <property type="nucleotide sequence ID" value="NZ_FQWO01000008.1"/>
</dbReference>
<dbReference type="PROSITE" id="PS00154">
    <property type="entry name" value="ATPASE_E1_E2"/>
    <property type="match status" value="1"/>
</dbReference>
<dbReference type="InterPro" id="IPR008250">
    <property type="entry name" value="ATPase_P-typ_transduc_dom_A_sf"/>
</dbReference>
<dbReference type="SUPFAM" id="SSF81653">
    <property type="entry name" value="Calcium ATPase, transduction domain A"/>
    <property type="match status" value="1"/>
</dbReference>
<dbReference type="GO" id="GO:1902600">
    <property type="term" value="P:proton transmembrane transport"/>
    <property type="evidence" value="ECO:0007669"/>
    <property type="project" value="TreeGrafter"/>
</dbReference>
<dbReference type="SFLD" id="SFLDG00002">
    <property type="entry name" value="C1.7:_P-type_atpase_like"/>
    <property type="match status" value="1"/>
</dbReference>
<dbReference type="InterPro" id="IPR018303">
    <property type="entry name" value="ATPase_P-typ_P_site"/>
</dbReference>
<reference evidence="15" key="2">
    <citation type="submission" date="2016-11" db="EMBL/GenBank/DDBJ databases">
        <authorList>
            <person name="Jaros S."/>
            <person name="Januszkiewicz K."/>
            <person name="Wedrychowicz H."/>
        </authorList>
    </citation>
    <scope>NUCLEOTIDE SEQUENCE [LARGE SCALE GENOMIC DNA]</scope>
    <source>
        <strain evidence="15">DSM 19729</strain>
    </source>
</reference>
<dbReference type="PANTHER" id="PTHR43294">
    <property type="entry name" value="SODIUM/POTASSIUM-TRANSPORTING ATPASE SUBUNIT ALPHA"/>
    <property type="match status" value="1"/>
</dbReference>
<name>A0A1M5QKH5_9FLAO</name>
<dbReference type="Pfam" id="PF13246">
    <property type="entry name" value="Cation_ATPase"/>
    <property type="match status" value="1"/>
</dbReference>